<protein>
    <recommendedName>
        <fullName evidence="8">Methyltransferase domain-containing protein</fullName>
    </recommendedName>
</protein>
<dbReference type="InterPro" id="IPR036388">
    <property type="entry name" value="WH-like_DNA-bd_sf"/>
</dbReference>
<keyword evidence="3" id="KW-0949">S-adenosyl-L-methionine</keyword>
<evidence type="ECO:0000256" key="3">
    <source>
        <dbReference type="ARBA" id="ARBA00022691"/>
    </source>
</evidence>
<keyword evidence="7" id="KW-1185">Reference proteome</keyword>
<evidence type="ECO:0000256" key="2">
    <source>
        <dbReference type="ARBA" id="ARBA00022679"/>
    </source>
</evidence>
<gene>
    <name evidence="6" type="ORF">SYK_13350</name>
</gene>
<dbReference type="PROSITE" id="PS51683">
    <property type="entry name" value="SAM_OMT_II"/>
    <property type="match status" value="1"/>
</dbReference>
<dbReference type="Gene3D" id="1.10.10.10">
    <property type="entry name" value="Winged helix-like DNA-binding domain superfamily/Winged helix DNA-binding domain"/>
    <property type="match status" value="1"/>
</dbReference>
<dbReference type="InterPro" id="IPR029063">
    <property type="entry name" value="SAM-dependent_MTases_sf"/>
</dbReference>
<dbReference type="InterPro" id="IPR016461">
    <property type="entry name" value="COMT-like"/>
</dbReference>
<feature type="domain" description="O-methyltransferase dimerisation" evidence="5">
    <location>
        <begin position="23"/>
        <end position="91"/>
    </location>
</feature>
<dbReference type="Gene3D" id="3.40.50.150">
    <property type="entry name" value="Vaccinia Virus protein VP39"/>
    <property type="match status" value="1"/>
</dbReference>
<dbReference type="PANTHER" id="PTHR43712:SF2">
    <property type="entry name" value="O-METHYLTRANSFERASE CICE"/>
    <property type="match status" value="1"/>
</dbReference>
<dbReference type="RefSeq" id="WP_281762844.1">
    <property type="nucleotide sequence ID" value="NZ_AP026709.1"/>
</dbReference>
<evidence type="ECO:0008006" key="8">
    <source>
        <dbReference type="Google" id="ProtNLM"/>
    </source>
</evidence>
<dbReference type="InterPro" id="IPR036390">
    <property type="entry name" value="WH_DNA-bd_sf"/>
</dbReference>
<keyword evidence="2" id="KW-0808">Transferase</keyword>
<evidence type="ECO:0000256" key="1">
    <source>
        <dbReference type="ARBA" id="ARBA00022603"/>
    </source>
</evidence>
<evidence type="ECO:0000259" key="4">
    <source>
        <dbReference type="Pfam" id="PF00891"/>
    </source>
</evidence>
<organism evidence="6 7">
    <name type="scientific">Pseudodesulfovibrio nedwellii</name>
    <dbReference type="NCBI Taxonomy" id="2973072"/>
    <lineage>
        <taxon>Bacteria</taxon>
        <taxon>Pseudomonadati</taxon>
        <taxon>Thermodesulfobacteriota</taxon>
        <taxon>Desulfovibrionia</taxon>
        <taxon>Desulfovibrionales</taxon>
        <taxon>Desulfovibrionaceae</taxon>
    </lineage>
</organism>
<dbReference type="Pfam" id="PF08100">
    <property type="entry name" value="Dimerisation"/>
    <property type="match status" value="1"/>
</dbReference>
<accession>A0ABN6S158</accession>
<sequence length="339" mass="37319">MLVTKPQNNFEPIHAMLMQSFNAKAIMSAVELKIFDLLDGSVREASSLADEMEVSIERLEPLLNVLVAADLVVKENDGYRNTPCASEFLVSSAPLYQGDSMRLTMRFNAMVEDNITELVRGGEVNMRKTDQDWGVDEGIEGTAQDAMGGPLSPVIDFTASLPGFVDFKVMGDIGGNHGMYTMGMLERNTNMHGVIFDLPPVAEKSQARCDRFGFGDRVTTQGINFLKDHLPAGEFDLILTSHVLYIFKEDLVGALERIAEGLKPGGWYVSQHYSGYAKPGYEMAKASVELLTRLCGYSSHFIEQEELTGILKNLGFEDIRCQPVSETGLGLMIAARKAV</sequence>
<reference evidence="6 7" key="1">
    <citation type="submission" date="2022-08" db="EMBL/GenBank/DDBJ databases">
        <title>Genome Sequence of the sulphate-reducing bacterium, Pseudodesulfovibrio sp. SYK.</title>
        <authorList>
            <person name="Kondo R."/>
            <person name="Kataoka T."/>
        </authorList>
    </citation>
    <scope>NUCLEOTIDE SEQUENCE [LARGE SCALE GENOMIC DNA]</scope>
    <source>
        <strain evidence="6 7">SYK</strain>
    </source>
</reference>
<evidence type="ECO:0000259" key="5">
    <source>
        <dbReference type="Pfam" id="PF08100"/>
    </source>
</evidence>
<dbReference type="InterPro" id="IPR012967">
    <property type="entry name" value="COMT_dimerisation"/>
</dbReference>
<evidence type="ECO:0000313" key="6">
    <source>
        <dbReference type="EMBL" id="BDQ36975.1"/>
    </source>
</evidence>
<dbReference type="InterPro" id="IPR001077">
    <property type="entry name" value="COMT_C"/>
</dbReference>
<dbReference type="PANTHER" id="PTHR43712">
    <property type="entry name" value="PUTATIVE (AFU_ORTHOLOGUE AFUA_4G14580)-RELATED"/>
    <property type="match status" value="1"/>
</dbReference>
<dbReference type="Pfam" id="PF00891">
    <property type="entry name" value="Methyltransf_2"/>
    <property type="match status" value="1"/>
</dbReference>
<dbReference type="SUPFAM" id="SSF46785">
    <property type="entry name" value="Winged helix' DNA-binding domain"/>
    <property type="match status" value="1"/>
</dbReference>
<feature type="domain" description="O-methyltransferase C-terminal" evidence="4">
    <location>
        <begin position="164"/>
        <end position="269"/>
    </location>
</feature>
<dbReference type="Proteomes" id="UP001317742">
    <property type="component" value="Chromosome"/>
</dbReference>
<dbReference type="EMBL" id="AP026709">
    <property type="protein sequence ID" value="BDQ36975.1"/>
    <property type="molecule type" value="Genomic_DNA"/>
</dbReference>
<evidence type="ECO:0000313" key="7">
    <source>
        <dbReference type="Proteomes" id="UP001317742"/>
    </source>
</evidence>
<keyword evidence="1" id="KW-0489">Methyltransferase</keyword>
<dbReference type="CDD" id="cd02440">
    <property type="entry name" value="AdoMet_MTases"/>
    <property type="match status" value="1"/>
</dbReference>
<dbReference type="SUPFAM" id="SSF53335">
    <property type="entry name" value="S-adenosyl-L-methionine-dependent methyltransferases"/>
    <property type="match status" value="1"/>
</dbReference>
<name>A0ABN6S158_9BACT</name>
<proteinExistence type="predicted"/>